<feature type="region of interest" description="Disordered" evidence="1">
    <location>
        <begin position="1"/>
        <end position="20"/>
    </location>
</feature>
<evidence type="ECO:0000313" key="2">
    <source>
        <dbReference type="EMBL" id="KAK1674294.1"/>
    </source>
</evidence>
<keyword evidence="3" id="KW-1185">Reference proteome</keyword>
<proteinExistence type="predicted"/>
<dbReference type="EMBL" id="JAHMHR010000026">
    <property type="protein sequence ID" value="KAK1674294.1"/>
    <property type="molecule type" value="Genomic_DNA"/>
</dbReference>
<dbReference type="AlphaFoldDB" id="A0AAJ0AJB7"/>
<dbReference type="Proteomes" id="UP001224890">
    <property type="component" value="Unassembled WGS sequence"/>
</dbReference>
<evidence type="ECO:0000313" key="3">
    <source>
        <dbReference type="Proteomes" id="UP001224890"/>
    </source>
</evidence>
<reference evidence="2" key="1">
    <citation type="submission" date="2021-06" db="EMBL/GenBank/DDBJ databases">
        <title>Comparative genomics, transcriptomics and evolutionary studies reveal genomic signatures of adaptation to plant cell wall in hemibiotrophic fungi.</title>
        <authorList>
            <consortium name="DOE Joint Genome Institute"/>
            <person name="Baroncelli R."/>
            <person name="Diaz J.F."/>
            <person name="Benocci T."/>
            <person name="Peng M."/>
            <person name="Battaglia E."/>
            <person name="Haridas S."/>
            <person name="Andreopoulos W."/>
            <person name="Labutti K."/>
            <person name="Pangilinan J."/>
            <person name="Floch G.L."/>
            <person name="Makela M.R."/>
            <person name="Henrissat B."/>
            <person name="Grigoriev I.V."/>
            <person name="Crouch J.A."/>
            <person name="De Vries R.P."/>
            <person name="Sukno S.A."/>
            <person name="Thon M.R."/>
        </authorList>
    </citation>
    <scope>NUCLEOTIDE SEQUENCE</scope>
    <source>
        <strain evidence="2">CBS 193.32</strain>
    </source>
</reference>
<accession>A0AAJ0AJB7</accession>
<dbReference type="RefSeq" id="XP_060428297.1">
    <property type="nucleotide sequence ID" value="XM_060565819.1"/>
</dbReference>
<dbReference type="GeneID" id="85450345"/>
<gene>
    <name evidence="2" type="ORF">BDP55DRAFT_181028</name>
</gene>
<feature type="region of interest" description="Disordered" evidence="1">
    <location>
        <begin position="54"/>
        <end position="73"/>
    </location>
</feature>
<organism evidence="2 3">
    <name type="scientific">Colletotrichum godetiae</name>
    <dbReference type="NCBI Taxonomy" id="1209918"/>
    <lineage>
        <taxon>Eukaryota</taxon>
        <taxon>Fungi</taxon>
        <taxon>Dikarya</taxon>
        <taxon>Ascomycota</taxon>
        <taxon>Pezizomycotina</taxon>
        <taxon>Sordariomycetes</taxon>
        <taxon>Hypocreomycetidae</taxon>
        <taxon>Glomerellales</taxon>
        <taxon>Glomerellaceae</taxon>
        <taxon>Colletotrichum</taxon>
        <taxon>Colletotrichum acutatum species complex</taxon>
    </lineage>
</organism>
<evidence type="ECO:0000256" key="1">
    <source>
        <dbReference type="SAM" id="MobiDB-lite"/>
    </source>
</evidence>
<name>A0AAJ0AJB7_9PEZI</name>
<sequence length="196" mass="21857">MNTRAILPNHSTRQHKFASSGSDCGLHLTRYAAAALIVDDAVFVQLGRVNNQMAPREPSIGGDNINPPTRTPLPLSKRSHLSPYWPSKRRPFFSVFPLQVLLGHFLLLPVKDKTWKSSNNFDVVGEEGKQNPCSLIVSLRSPPAPATCAHLHMSGYVSPTCRDNLNVESSCVPFYMPVRSDVKCLRAPFFVKYRKL</sequence>
<comment type="caution">
    <text evidence="2">The sequence shown here is derived from an EMBL/GenBank/DDBJ whole genome shotgun (WGS) entry which is preliminary data.</text>
</comment>
<protein>
    <submittedName>
        <fullName evidence="2">Uncharacterized protein</fullName>
    </submittedName>
</protein>